<dbReference type="Gene3D" id="6.10.140.1950">
    <property type="match status" value="1"/>
</dbReference>
<dbReference type="NCBIfam" id="TIGR00019">
    <property type="entry name" value="prfA"/>
    <property type="match status" value="1"/>
</dbReference>
<dbReference type="SMART" id="SM00937">
    <property type="entry name" value="PCRF"/>
    <property type="match status" value="1"/>
</dbReference>
<comment type="function">
    <text evidence="1 7">Peptide chain release factor 1 directs the termination of translation in response to the peptide chain termination codons UAG and UAA.</text>
</comment>
<comment type="PTM">
    <text evidence="7">Methylated by PrmC. Methylation increases the termination efficiency of RF1.</text>
</comment>
<accession>A0A368BZZ9</accession>
<dbReference type="InterPro" id="IPR004373">
    <property type="entry name" value="RF-1"/>
</dbReference>
<dbReference type="GO" id="GO:0005829">
    <property type="term" value="C:cytosol"/>
    <property type="evidence" value="ECO:0007669"/>
    <property type="project" value="UniProtKB-ARBA"/>
</dbReference>
<evidence type="ECO:0000256" key="3">
    <source>
        <dbReference type="ARBA" id="ARBA00010835"/>
    </source>
</evidence>
<evidence type="ECO:0000256" key="7">
    <source>
        <dbReference type="HAMAP-Rule" id="MF_00093"/>
    </source>
</evidence>
<dbReference type="InterPro" id="IPR050057">
    <property type="entry name" value="Prokaryotic/Mito_RF"/>
</dbReference>
<keyword evidence="9" id="KW-0175">Coiled coil</keyword>
<evidence type="ECO:0000256" key="5">
    <source>
        <dbReference type="ARBA" id="ARBA00022490"/>
    </source>
</evidence>
<dbReference type="HAMAP" id="MF_00093">
    <property type="entry name" value="Rel_fac_1"/>
    <property type="match status" value="1"/>
</dbReference>
<dbReference type="AlphaFoldDB" id="A0A368BZZ9"/>
<keyword evidence="4 7" id="KW-0488">Methylation</keyword>
<name>A0A368BZZ9_9GAMM</name>
<organism evidence="11 12">
    <name type="scientific">SAR86 cluster bacterium</name>
    <dbReference type="NCBI Taxonomy" id="2030880"/>
    <lineage>
        <taxon>Bacteria</taxon>
        <taxon>Pseudomonadati</taxon>
        <taxon>Pseudomonadota</taxon>
        <taxon>Gammaproteobacteria</taxon>
        <taxon>SAR86 cluster</taxon>
    </lineage>
</organism>
<dbReference type="InterPro" id="IPR045853">
    <property type="entry name" value="Pep_chain_release_fac_I_sf"/>
</dbReference>
<evidence type="ECO:0000256" key="4">
    <source>
        <dbReference type="ARBA" id="ARBA00022481"/>
    </source>
</evidence>
<dbReference type="EMBL" id="QOPE01000004">
    <property type="protein sequence ID" value="RCL42392.1"/>
    <property type="molecule type" value="Genomic_DNA"/>
</dbReference>
<dbReference type="SUPFAM" id="SSF75620">
    <property type="entry name" value="Release factor"/>
    <property type="match status" value="1"/>
</dbReference>
<dbReference type="InterPro" id="IPR005139">
    <property type="entry name" value="PCRF"/>
</dbReference>
<evidence type="ECO:0000313" key="12">
    <source>
        <dbReference type="Proteomes" id="UP000253307"/>
    </source>
</evidence>
<dbReference type="GO" id="GO:0016149">
    <property type="term" value="F:translation release factor activity, codon specific"/>
    <property type="evidence" value="ECO:0007669"/>
    <property type="project" value="UniProtKB-UniRule"/>
</dbReference>
<dbReference type="Proteomes" id="UP000253307">
    <property type="component" value="Unassembled WGS sequence"/>
</dbReference>
<evidence type="ECO:0000259" key="10">
    <source>
        <dbReference type="PROSITE" id="PS00745"/>
    </source>
</evidence>
<evidence type="ECO:0000256" key="9">
    <source>
        <dbReference type="SAM" id="Coils"/>
    </source>
</evidence>
<dbReference type="Pfam" id="PF00472">
    <property type="entry name" value="RF-1"/>
    <property type="match status" value="1"/>
</dbReference>
<evidence type="ECO:0000256" key="1">
    <source>
        <dbReference type="ARBA" id="ARBA00002986"/>
    </source>
</evidence>
<evidence type="ECO:0000256" key="2">
    <source>
        <dbReference type="ARBA" id="ARBA00004496"/>
    </source>
</evidence>
<protein>
    <recommendedName>
        <fullName evidence="7 8">Peptide chain release factor 1</fullName>
        <shortName evidence="7">RF-1</shortName>
    </recommendedName>
</protein>
<sequence length="367" mass="41056">MLPESVLNKLNSLVLRKKDLEGQLSSEGATEDISKFTSLNKEYSEITPVVELYGNYNHSLQSIQESKEMLDLEDREIIELAKQEIEDLESSIEIIEKDLKLLLLPKDNADDGAAYLEIRAGAGGDEAAIFASDLLRLYSRFCEREGWKFELMTNKVSEPAGTKEAVMKIDGDGVYKYLKFESGVHRVQRVPETESQGRIHTSTVTVAVLPVADEVEEVEIDKNDLRVDTFRASGAGGQHVNKTDSAIRLTHLPTGLVVECQDDRSQHKNKAKAMTLLSSKLKAMEEEQQAQSIADERKILVGTGDRSEKIRTYNFPQGRITDHRIKLTQHNLDQVMDGDIKDISSALLTEHQLAQLADLETDGSQQE</sequence>
<dbReference type="Pfam" id="PF03462">
    <property type="entry name" value="PCRF"/>
    <property type="match status" value="1"/>
</dbReference>
<dbReference type="NCBIfam" id="NF001859">
    <property type="entry name" value="PRK00591.1"/>
    <property type="match status" value="1"/>
</dbReference>
<dbReference type="PANTHER" id="PTHR43804">
    <property type="entry name" value="LD18447P"/>
    <property type="match status" value="1"/>
</dbReference>
<dbReference type="Gene3D" id="3.30.70.1660">
    <property type="match status" value="2"/>
</dbReference>
<dbReference type="FunFam" id="3.30.70.1660:FF:000002">
    <property type="entry name" value="Peptide chain release factor 1"/>
    <property type="match status" value="1"/>
</dbReference>
<comment type="similarity">
    <text evidence="3 7">Belongs to the prokaryotic/mitochondrial release factor family.</text>
</comment>
<feature type="coiled-coil region" evidence="9">
    <location>
        <begin position="63"/>
        <end position="98"/>
    </location>
</feature>
<keyword evidence="6 7" id="KW-0648">Protein biosynthesis</keyword>
<dbReference type="Gene3D" id="3.30.160.20">
    <property type="match status" value="1"/>
</dbReference>
<evidence type="ECO:0000256" key="6">
    <source>
        <dbReference type="ARBA" id="ARBA00022917"/>
    </source>
</evidence>
<keyword evidence="5 7" id="KW-0963">Cytoplasm</keyword>
<reference evidence="11 12" key="1">
    <citation type="journal article" date="2018" name="Microbiome">
        <title>Fine metagenomic profile of the Mediterranean stratified and mixed water columns revealed by assembly and recruitment.</title>
        <authorList>
            <person name="Haro-Moreno J.M."/>
            <person name="Lopez-Perez M."/>
            <person name="De La Torre J.R."/>
            <person name="Picazo A."/>
            <person name="Camacho A."/>
            <person name="Rodriguez-Valera F."/>
        </authorList>
    </citation>
    <scope>NUCLEOTIDE SEQUENCE [LARGE SCALE GENOMIC DNA]</scope>
    <source>
        <strain evidence="11">MED-G82</strain>
    </source>
</reference>
<feature type="domain" description="Prokaryotic-type class I peptide chain release factors" evidence="10">
    <location>
        <begin position="231"/>
        <end position="247"/>
    </location>
</feature>
<dbReference type="FunFam" id="3.30.160.20:FF:000004">
    <property type="entry name" value="Peptide chain release factor 1"/>
    <property type="match status" value="1"/>
</dbReference>
<gene>
    <name evidence="7 11" type="primary">prfA</name>
    <name evidence="11" type="ORF">DBW96_00980</name>
</gene>
<proteinExistence type="inferred from homology"/>
<dbReference type="PROSITE" id="PS00745">
    <property type="entry name" value="RF_PROK_I"/>
    <property type="match status" value="1"/>
</dbReference>
<dbReference type="FunFam" id="3.30.70.1660:FF:000004">
    <property type="entry name" value="Peptide chain release factor 1"/>
    <property type="match status" value="1"/>
</dbReference>
<dbReference type="PANTHER" id="PTHR43804:SF7">
    <property type="entry name" value="LD18447P"/>
    <property type="match status" value="1"/>
</dbReference>
<comment type="subcellular location">
    <subcellularLocation>
        <location evidence="2 7">Cytoplasm</location>
    </subcellularLocation>
</comment>
<dbReference type="InterPro" id="IPR000352">
    <property type="entry name" value="Pep_chain_release_fac_I"/>
</dbReference>
<comment type="caution">
    <text evidence="11">The sequence shown here is derived from an EMBL/GenBank/DDBJ whole genome shotgun (WGS) entry which is preliminary data.</text>
</comment>
<feature type="modified residue" description="N5-methylglutamine" evidence="7">
    <location>
        <position position="238"/>
    </location>
</feature>
<evidence type="ECO:0000256" key="8">
    <source>
        <dbReference type="NCBIfam" id="TIGR00019"/>
    </source>
</evidence>
<evidence type="ECO:0000313" key="11">
    <source>
        <dbReference type="EMBL" id="RCL42392.1"/>
    </source>
</evidence>